<comment type="caution">
    <text evidence="11">The sequence shown here is derived from an EMBL/GenBank/DDBJ whole genome shotgun (WGS) entry which is preliminary data.</text>
</comment>
<gene>
    <name evidence="9" type="primary">rbsK</name>
    <name evidence="11" type="ORF">M2152_000797</name>
</gene>
<comment type="subunit">
    <text evidence="9">Homodimer.</text>
</comment>
<evidence type="ECO:0000256" key="8">
    <source>
        <dbReference type="ARBA" id="ARBA00023277"/>
    </source>
</evidence>
<dbReference type="Pfam" id="PF00294">
    <property type="entry name" value="PfkB"/>
    <property type="match status" value="1"/>
</dbReference>
<dbReference type="HAMAP" id="MF_01987">
    <property type="entry name" value="Ribokinase"/>
    <property type="match status" value="1"/>
</dbReference>
<comment type="pathway">
    <text evidence="9">Carbohydrate metabolism; D-ribose degradation; D-ribose 5-phosphate from beta-D-ribopyranose: step 2/2.</text>
</comment>
<comment type="caution">
    <text evidence="9">Lacks conserved residue(s) required for the propagation of feature annotation.</text>
</comment>
<evidence type="ECO:0000256" key="2">
    <source>
        <dbReference type="ARBA" id="ARBA00022723"/>
    </source>
</evidence>
<keyword evidence="2 9" id="KW-0479">Metal-binding</keyword>
<feature type="binding site" evidence="9">
    <location>
        <position position="243"/>
    </location>
    <ligand>
        <name>K(+)</name>
        <dbReference type="ChEBI" id="CHEBI:29103"/>
    </ligand>
</feature>
<evidence type="ECO:0000256" key="3">
    <source>
        <dbReference type="ARBA" id="ARBA00022741"/>
    </source>
</evidence>
<protein>
    <recommendedName>
        <fullName evidence="9">Ribokinase</fullName>
        <shortName evidence="9">RK</shortName>
        <ecNumber evidence="9">2.7.1.15</ecNumber>
    </recommendedName>
</protein>
<feature type="domain" description="Carbohydrate kinase PfkB" evidence="10">
    <location>
        <begin position="12"/>
        <end position="292"/>
    </location>
</feature>
<name>A0ABT6KKS9_9MICO</name>
<feature type="binding site" evidence="9">
    <location>
        <position position="190"/>
    </location>
    <ligand>
        <name>ATP</name>
        <dbReference type="ChEBI" id="CHEBI:30616"/>
    </ligand>
</feature>
<keyword evidence="3 9" id="KW-0547">Nucleotide-binding</keyword>
<evidence type="ECO:0000256" key="5">
    <source>
        <dbReference type="ARBA" id="ARBA00022840"/>
    </source>
</evidence>
<dbReference type="InterPro" id="IPR011611">
    <property type="entry name" value="PfkB_dom"/>
</dbReference>
<sequence>MAHQVPAVTPPRVVVVGSANVDEVFAVQAIPAPGETILSHGVMTARGGKGQNQAVAAARAGASTAFVGCLGSDDFGRLTLAGLTEDSIDTDAVRVIEAPTGRALIAVEPGGENTIIVEAGANADVRIRPEDRAVIADADVLLAQLEIPIDSVVEAAVSARDSGTLVIVNAAPMAALPAALLDATDVLVVNELEAQQLRGATGVTNLLDLVPVVVLTLGSKGAILQRREKAPVEVPAPIVDVVDATGAGDTFCGALAVALAEGMPDAEALRFSVTAASLSVQRAGAVPSIPTRAEIATELDRIAD</sequence>
<evidence type="ECO:0000313" key="11">
    <source>
        <dbReference type="EMBL" id="MDH6180615.1"/>
    </source>
</evidence>
<evidence type="ECO:0000256" key="6">
    <source>
        <dbReference type="ARBA" id="ARBA00022842"/>
    </source>
</evidence>
<feature type="binding site" evidence="9">
    <location>
        <position position="284"/>
    </location>
    <ligand>
        <name>K(+)</name>
        <dbReference type="ChEBI" id="CHEBI:29103"/>
    </ligand>
</feature>
<dbReference type="CDD" id="cd01174">
    <property type="entry name" value="ribokinase"/>
    <property type="match status" value="1"/>
</dbReference>
<dbReference type="Gene3D" id="3.40.1190.20">
    <property type="match status" value="1"/>
</dbReference>
<evidence type="ECO:0000256" key="9">
    <source>
        <dbReference type="HAMAP-Rule" id="MF_01987"/>
    </source>
</evidence>
<comment type="similarity">
    <text evidence="9">Belongs to the carbohydrate kinase PfkB family. Ribokinase subfamily.</text>
</comment>
<feature type="binding site" evidence="9">
    <location>
        <position position="288"/>
    </location>
    <ligand>
        <name>K(+)</name>
        <dbReference type="ChEBI" id="CHEBI:29103"/>
    </ligand>
</feature>
<dbReference type="InterPro" id="IPR002139">
    <property type="entry name" value="Ribo/fructo_kinase"/>
</dbReference>
<dbReference type="Proteomes" id="UP001160142">
    <property type="component" value="Unassembled WGS sequence"/>
</dbReference>
<feature type="binding site" evidence="9">
    <location>
        <position position="279"/>
    </location>
    <ligand>
        <name>K(+)</name>
        <dbReference type="ChEBI" id="CHEBI:29103"/>
    </ligand>
</feature>
<feature type="binding site" evidence="9">
    <location>
        <position position="245"/>
    </location>
    <ligand>
        <name>K(+)</name>
        <dbReference type="ChEBI" id="CHEBI:29103"/>
    </ligand>
</feature>
<dbReference type="EMBL" id="JARXVQ010000001">
    <property type="protein sequence ID" value="MDH6180615.1"/>
    <property type="molecule type" value="Genomic_DNA"/>
</dbReference>
<keyword evidence="7 9" id="KW-0630">Potassium</keyword>
<feature type="binding site" evidence="9">
    <location>
        <begin position="48"/>
        <end position="52"/>
    </location>
    <ligand>
        <name>substrate</name>
    </ligand>
</feature>
<dbReference type="EC" id="2.7.1.15" evidence="9"/>
<reference evidence="11 12" key="1">
    <citation type="submission" date="2023-04" db="EMBL/GenBank/DDBJ databases">
        <title>Genome Encyclopedia of Bacteria and Archaea VI: Functional Genomics of Type Strains.</title>
        <authorList>
            <person name="Whitman W."/>
        </authorList>
    </citation>
    <scope>NUCLEOTIDE SEQUENCE [LARGE SCALE GENOMIC DNA]</scope>
    <source>
        <strain evidence="11 12">SG_E_30_P1</strain>
    </source>
</reference>
<keyword evidence="12" id="KW-1185">Reference proteome</keyword>
<comment type="cofactor">
    <cofactor evidence="9">
        <name>Mg(2+)</name>
        <dbReference type="ChEBI" id="CHEBI:18420"/>
    </cofactor>
    <text evidence="9">Requires a divalent cation, most likely magnesium in vivo, as an electrophilic catalyst to aid phosphoryl group transfer. It is the chelate of the metal and the nucleotide that is the actual substrate.</text>
</comment>
<keyword evidence="5 9" id="KW-0067">ATP-binding</keyword>
<comment type="catalytic activity">
    <reaction evidence="9">
        <text>D-ribose + ATP = D-ribose 5-phosphate + ADP + H(+)</text>
        <dbReference type="Rhea" id="RHEA:13697"/>
        <dbReference type="ChEBI" id="CHEBI:15378"/>
        <dbReference type="ChEBI" id="CHEBI:30616"/>
        <dbReference type="ChEBI" id="CHEBI:47013"/>
        <dbReference type="ChEBI" id="CHEBI:78346"/>
        <dbReference type="ChEBI" id="CHEBI:456216"/>
        <dbReference type="EC" id="2.7.1.15"/>
    </reaction>
</comment>
<comment type="activity regulation">
    <text evidence="9">Activated by a monovalent cation that binds near, but not in, the active site. The most likely occupant of the site in vivo is potassium. Ion binding induces a conformational change that may alter substrate affinity.</text>
</comment>
<dbReference type="SUPFAM" id="SSF53613">
    <property type="entry name" value="Ribokinase-like"/>
    <property type="match status" value="1"/>
</dbReference>
<dbReference type="PANTHER" id="PTHR10584">
    <property type="entry name" value="SUGAR KINASE"/>
    <property type="match status" value="1"/>
</dbReference>
<dbReference type="PANTHER" id="PTHR10584:SF166">
    <property type="entry name" value="RIBOKINASE"/>
    <property type="match status" value="1"/>
</dbReference>
<keyword evidence="6 9" id="KW-0460">Magnesium</keyword>
<feature type="active site" description="Proton acceptor" evidence="9">
    <location>
        <position position="249"/>
    </location>
</feature>
<accession>A0ABT6KKS9</accession>
<keyword evidence="9" id="KW-0963">Cytoplasm</keyword>
<feature type="binding site" evidence="9">
    <location>
        <position position="249"/>
    </location>
    <ligand>
        <name>substrate</name>
    </ligand>
</feature>
<keyword evidence="1 9" id="KW-0808">Transferase</keyword>
<feature type="binding site" evidence="9">
    <location>
        <position position="282"/>
    </location>
    <ligand>
        <name>K(+)</name>
        <dbReference type="ChEBI" id="CHEBI:29103"/>
    </ligand>
</feature>
<keyword evidence="4 9" id="KW-0418">Kinase</keyword>
<evidence type="ECO:0000256" key="4">
    <source>
        <dbReference type="ARBA" id="ARBA00022777"/>
    </source>
</evidence>
<keyword evidence="8 9" id="KW-0119">Carbohydrate metabolism</keyword>
<feature type="binding site" evidence="9">
    <location>
        <position position="146"/>
    </location>
    <ligand>
        <name>substrate</name>
    </ligand>
</feature>
<dbReference type="InterPro" id="IPR029056">
    <property type="entry name" value="Ribokinase-like"/>
</dbReference>
<feature type="binding site" evidence="9">
    <location>
        <begin position="20"/>
        <end position="22"/>
    </location>
    <ligand>
        <name>substrate</name>
    </ligand>
</feature>
<comment type="function">
    <text evidence="9">Catalyzes the phosphorylation of ribose at O-5 in a reaction requiring ATP and magnesium. The resulting D-ribose-5-phosphate can then be used either for sythesis of nucleotides, histidine, and tryptophan, or as a component of the pentose phosphate pathway.</text>
</comment>
<dbReference type="GO" id="GO:0004747">
    <property type="term" value="F:ribokinase activity"/>
    <property type="evidence" value="ECO:0007669"/>
    <property type="project" value="UniProtKB-EC"/>
</dbReference>
<evidence type="ECO:0000313" key="12">
    <source>
        <dbReference type="Proteomes" id="UP001160142"/>
    </source>
</evidence>
<organism evidence="11 12">
    <name type="scientific">Antiquaquibacter oligotrophicus</name>
    <dbReference type="NCBI Taxonomy" id="2880260"/>
    <lineage>
        <taxon>Bacteria</taxon>
        <taxon>Bacillati</taxon>
        <taxon>Actinomycetota</taxon>
        <taxon>Actinomycetes</taxon>
        <taxon>Micrococcales</taxon>
        <taxon>Microbacteriaceae</taxon>
        <taxon>Antiquaquibacter</taxon>
    </lineage>
</organism>
<evidence type="ECO:0000259" key="10">
    <source>
        <dbReference type="Pfam" id="PF00294"/>
    </source>
</evidence>
<evidence type="ECO:0000256" key="7">
    <source>
        <dbReference type="ARBA" id="ARBA00022958"/>
    </source>
</evidence>
<comment type="subcellular location">
    <subcellularLocation>
        <location evidence="9">Cytoplasm</location>
    </subcellularLocation>
</comment>
<dbReference type="PRINTS" id="PR00990">
    <property type="entry name" value="RIBOKINASE"/>
</dbReference>
<dbReference type="RefSeq" id="WP_322132962.1">
    <property type="nucleotide sequence ID" value="NZ_CP085036.1"/>
</dbReference>
<dbReference type="InterPro" id="IPR011877">
    <property type="entry name" value="Ribokinase"/>
</dbReference>
<proteinExistence type="inferred from homology"/>
<feature type="binding site" evidence="9">
    <location>
        <begin position="248"/>
        <end position="249"/>
    </location>
    <ligand>
        <name>ATP</name>
        <dbReference type="ChEBI" id="CHEBI:30616"/>
    </ligand>
</feature>
<feature type="binding site" evidence="9">
    <location>
        <begin position="216"/>
        <end position="221"/>
    </location>
    <ligand>
        <name>ATP</name>
        <dbReference type="ChEBI" id="CHEBI:30616"/>
    </ligand>
</feature>
<evidence type="ECO:0000256" key="1">
    <source>
        <dbReference type="ARBA" id="ARBA00022679"/>
    </source>
</evidence>